<evidence type="ECO:0008006" key="10">
    <source>
        <dbReference type="Google" id="ProtNLM"/>
    </source>
</evidence>
<dbReference type="SUPFAM" id="SSF52540">
    <property type="entry name" value="P-loop containing nucleoside triphosphate hydrolases"/>
    <property type="match status" value="1"/>
</dbReference>
<proteinExistence type="predicted"/>
<gene>
    <name evidence="8" type="ORF">B0T18DRAFT_449389</name>
</gene>
<dbReference type="GO" id="GO:0005739">
    <property type="term" value="C:mitochondrion"/>
    <property type="evidence" value="ECO:0007669"/>
    <property type="project" value="UniProtKB-SubCell"/>
</dbReference>
<dbReference type="Gene3D" id="3.40.50.1820">
    <property type="entry name" value="alpha/beta hydrolase"/>
    <property type="match status" value="1"/>
</dbReference>
<feature type="region of interest" description="Disordered" evidence="7">
    <location>
        <begin position="465"/>
        <end position="493"/>
    </location>
</feature>
<dbReference type="PANTHER" id="PTHR48182:SF2">
    <property type="entry name" value="PROTEIN SERAC1"/>
    <property type="match status" value="1"/>
</dbReference>
<name>A0AA40JZP9_9PEZI</name>
<evidence type="ECO:0000256" key="4">
    <source>
        <dbReference type="ARBA" id="ARBA00022824"/>
    </source>
</evidence>
<dbReference type="AlphaFoldDB" id="A0AA40JZP9"/>
<keyword evidence="5" id="KW-0496">Mitochondrion</keyword>
<dbReference type="GO" id="GO:0005783">
    <property type="term" value="C:endoplasmic reticulum"/>
    <property type="evidence" value="ECO:0007669"/>
    <property type="project" value="UniProtKB-SubCell"/>
</dbReference>
<keyword evidence="9" id="KW-1185">Reference proteome</keyword>
<dbReference type="SUPFAM" id="SSF53474">
    <property type="entry name" value="alpha/beta-Hydrolases"/>
    <property type="match status" value="1"/>
</dbReference>
<keyword evidence="4" id="KW-0256">Endoplasmic reticulum</keyword>
<evidence type="ECO:0000256" key="2">
    <source>
        <dbReference type="ARBA" id="ARBA00004240"/>
    </source>
</evidence>
<feature type="compositionally biased region" description="Polar residues" evidence="7">
    <location>
        <begin position="480"/>
        <end position="490"/>
    </location>
</feature>
<dbReference type="InterPro" id="IPR052374">
    <property type="entry name" value="SERAC1"/>
</dbReference>
<dbReference type="PANTHER" id="PTHR48182">
    <property type="entry name" value="PROTEIN SERAC1"/>
    <property type="match status" value="1"/>
</dbReference>
<keyword evidence="6" id="KW-0472">Membrane</keyword>
<evidence type="ECO:0000256" key="7">
    <source>
        <dbReference type="SAM" id="MobiDB-lite"/>
    </source>
</evidence>
<dbReference type="EMBL" id="JAUKUD010000006">
    <property type="protein sequence ID" value="KAK0740863.1"/>
    <property type="molecule type" value="Genomic_DNA"/>
</dbReference>
<protein>
    <recommendedName>
        <fullName evidence="10">NB-ARC domain-containing protein</fullName>
    </recommendedName>
</protein>
<accession>A0AA40JZP9</accession>
<dbReference type="Proteomes" id="UP001172155">
    <property type="component" value="Unassembled WGS sequence"/>
</dbReference>
<evidence type="ECO:0000256" key="5">
    <source>
        <dbReference type="ARBA" id="ARBA00023128"/>
    </source>
</evidence>
<dbReference type="InterPro" id="IPR027417">
    <property type="entry name" value="P-loop_NTPase"/>
</dbReference>
<dbReference type="InterPro" id="IPR029058">
    <property type="entry name" value="AB_hydrolase_fold"/>
</dbReference>
<sequence length="1015" mass="112805">MRRLIAIKQRRSNGTSAATGSDAASFPSGLKLLHQADDCVVDIIFVHGLTGDRERTWRHEEEQLPWPQTLLPQKIPNCRIFTFGYDAYVTDLKGLDRMVSTSTVFDHGSSLVLSLGNLRAEDGTSSRPLIFVTHSLGGIVCKDGLCYAAKMEGDPRLQTLFSSTCGVLFMGTPHQGSSLAPWAQGIAGTLGFVKQTNRRLLNVLRTDSELLSRVNEAFLTMVENRKATSSPLSPIRISCFFEELPLPVVGLIVPRASAVLPGHIIVGIHGNHRDMARFCQLDDRGFLSVVGELKECIRSANMQKRPVAAHVLTPSPALAEVQPSPTPFIMPFSRNDSFIGRSEIIQKLKAVLRHLPDNSNTYPIHQRAALYGLGGIGKTQIVIEYAWKLQQEAPDLAIFWIRASSADRFVQSYTQIACQFQIPGFDDPSKGKLELVRDWLVSYPSRWLLVIDNADDSSVLFGDDKPPSAADVLRPEEQAESATRPTSSGRASPLCQYIPESPNGTLLLTSRNKQVASNFLRGRSKGLINVQGFSNEEATRFLQDMIGDQNEEAVLALVTELERLPLALSQAAAYIQTRCITVTKYLDLLRGSLVELFDQPFEDHGRDGTDIPNAVAATWALSFNQIQSQSPLAGTLLSVMTCLEREVIPRDFLYTCLEDFASHSTPTSSQVQIEDALGLLKAYSLTAEAYRGNLLTVHRLVHFVARSWLQYKGDHVPIGELVLLSIWKALPPYFDFSCLEYLPSMMELHRTVASTKSPVTSKCHRVLAQVTVSSTLIYLWLDANDGERGVLEDALKLFQKSITSPEALKAASIGIRFTKFLLALLNHEISWEVADELFSGLETEATVTHGADSMDAKWAQWGRDMVLRRCPSVCKIRAIAAKAHLEMTTSIKEFFRTFMEGSSEESTTDPPETDEVASRNVANAKVVFERLSRAEEDMVVKLEAADQLHEKAKVELKDLHEISVFCDKAMKWFDAKPLEERLEKYGATTWNEYSAGMAAEKRLARRDKLRVEGVK</sequence>
<evidence type="ECO:0000256" key="6">
    <source>
        <dbReference type="ARBA" id="ARBA00023136"/>
    </source>
</evidence>
<reference evidence="8" key="1">
    <citation type="submission" date="2023-06" db="EMBL/GenBank/DDBJ databases">
        <title>Genome-scale phylogeny and comparative genomics of the fungal order Sordariales.</title>
        <authorList>
            <consortium name="Lawrence Berkeley National Laboratory"/>
            <person name="Hensen N."/>
            <person name="Bonometti L."/>
            <person name="Westerberg I."/>
            <person name="Brannstrom I.O."/>
            <person name="Guillou S."/>
            <person name="Cros-Aarteil S."/>
            <person name="Calhoun S."/>
            <person name="Haridas S."/>
            <person name="Kuo A."/>
            <person name="Mondo S."/>
            <person name="Pangilinan J."/>
            <person name="Riley R."/>
            <person name="LaButti K."/>
            <person name="Andreopoulos B."/>
            <person name="Lipzen A."/>
            <person name="Chen C."/>
            <person name="Yanf M."/>
            <person name="Daum C."/>
            <person name="Ng V."/>
            <person name="Clum A."/>
            <person name="Steindorff A."/>
            <person name="Ohm R."/>
            <person name="Martin F."/>
            <person name="Silar P."/>
            <person name="Natvig D."/>
            <person name="Lalanne C."/>
            <person name="Gautier V."/>
            <person name="Ament-velasquez S.L."/>
            <person name="Kruys A."/>
            <person name="Hutchinson M.I."/>
            <person name="Powell A.J."/>
            <person name="Barry K."/>
            <person name="Miller A.N."/>
            <person name="Grigoriev I.V."/>
            <person name="Debuchy R."/>
            <person name="Gladieux P."/>
            <person name="Thoren M.H."/>
            <person name="Johannesson H."/>
        </authorList>
    </citation>
    <scope>NUCLEOTIDE SEQUENCE</scope>
    <source>
        <strain evidence="8">SMH3187-1</strain>
    </source>
</reference>
<dbReference type="Gene3D" id="3.40.50.300">
    <property type="entry name" value="P-loop containing nucleotide triphosphate hydrolases"/>
    <property type="match status" value="1"/>
</dbReference>
<evidence type="ECO:0000256" key="3">
    <source>
        <dbReference type="ARBA" id="ARBA00004370"/>
    </source>
</evidence>
<evidence type="ECO:0000313" key="9">
    <source>
        <dbReference type="Proteomes" id="UP001172155"/>
    </source>
</evidence>
<evidence type="ECO:0000256" key="1">
    <source>
        <dbReference type="ARBA" id="ARBA00004173"/>
    </source>
</evidence>
<dbReference type="GO" id="GO:0016020">
    <property type="term" value="C:membrane"/>
    <property type="evidence" value="ECO:0007669"/>
    <property type="project" value="UniProtKB-SubCell"/>
</dbReference>
<organism evidence="8 9">
    <name type="scientific">Schizothecium vesticola</name>
    <dbReference type="NCBI Taxonomy" id="314040"/>
    <lineage>
        <taxon>Eukaryota</taxon>
        <taxon>Fungi</taxon>
        <taxon>Dikarya</taxon>
        <taxon>Ascomycota</taxon>
        <taxon>Pezizomycotina</taxon>
        <taxon>Sordariomycetes</taxon>
        <taxon>Sordariomycetidae</taxon>
        <taxon>Sordariales</taxon>
        <taxon>Schizotheciaceae</taxon>
        <taxon>Schizothecium</taxon>
    </lineage>
</organism>
<comment type="subcellular location">
    <subcellularLocation>
        <location evidence="2">Endoplasmic reticulum</location>
    </subcellularLocation>
    <subcellularLocation>
        <location evidence="3">Membrane</location>
    </subcellularLocation>
    <subcellularLocation>
        <location evidence="1">Mitochondrion</location>
    </subcellularLocation>
</comment>
<evidence type="ECO:0000313" key="8">
    <source>
        <dbReference type="EMBL" id="KAK0740863.1"/>
    </source>
</evidence>
<comment type="caution">
    <text evidence="8">The sequence shown here is derived from an EMBL/GenBank/DDBJ whole genome shotgun (WGS) entry which is preliminary data.</text>
</comment>